<protein>
    <submittedName>
        <fullName evidence="3">PLEKHH2 isoform 9</fullName>
    </submittedName>
</protein>
<dbReference type="InterPro" id="IPR035963">
    <property type="entry name" value="FERM_2"/>
</dbReference>
<proteinExistence type="predicted"/>
<reference evidence="3 4" key="1">
    <citation type="submission" date="2017-12" db="EMBL/GenBank/DDBJ databases">
        <title>High-resolution comparative analysis of great ape genomes.</title>
        <authorList>
            <person name="Pollen A."/>
            <person name="Hastie A."/>
            <person name="Hormozdiari F."/>
            <person name="Dougherty M."/>
            <person name="Liu R."/>
            <person name="Chaisson M."/>
            <person name="Hoppe E."/>
            <person name="Hill C."/>
            <person name="Pang A."/>
            <person name="Hillier L."/>
            <person name="Baker C."/>
            <person name="Armstrong J."/>
            <person name="Shendure J."/>
            <person name="Paten B."/>
            <person name="Wilson R."/>
            <person name="Chao H."/>
            <person name="Schneider V."/>
            <person name="Ventura M."/>
            <person name="Kronenberg Z."/>
            <person name="Murali S."/>
            <person name="Gordon D."/>
            <person name="Cantsilieris S."/>
            <person name="Munson K."/>
            <person name="Nelson B."/>
            <person name="Raja A."/>
            <person name="Underwood J."/>
            <person name="Diekhans M."/>
            <person name="Fiddes I."/>
            <person name="Haussler D."/>
            <person name="Eichler E."/>
        </authorList>
    </citation>
    <scope>NUCLEOTIDE SEQUENCE [LARGE SCALE GENOMIC DNA]</scope>
    <source>
        <strain evidence="3">Yerkes chimp pedigree #C0471</strain>
    </source>
</reference>
<evidence type="ECO:0000313" key="3">
    <source>
        <dbReference type="EMBL" id="PNI47953.1"/>
    </source>
</evidence>
<evidence type="ECO:0000313" key="4">
    <source>
        <dbReference type="Proteomes" id="UP000236370"/>
    </source>
</evidence>
<dbReference type="Gene3D" id="1.20.80.10">
    <property type="match status" value="1"/>
</dbReference>
<comment type="caution">
    <text evidence="3">The sequence shown here is derived from an EMBL/GenBank/DDBJ whole genome shotgun (WGS) entry which is preliminary data.</text>
</comment>
<dbReference type="PANTHER" id="PTHR22903:SF3">
    <property type="entry name" value="PLECKSTRIN HOMOLOGY DOMAIN-CONTAINING FAMILY H MEMBER 2"/>
    <property type="match status" value="1"/>
</dbReference>
<evidence type="ECO:0000256" key="1">
    <source>
        <dbReference type="ARBA" id="ARBA00022737"/>
    </source>
</evidence>
<feature type="non-terminal residue" evidence="3">
    <location>
        <position position="1"/>
    </location>
</feature>
<feature type="domain" description="FERM" evidence="2">
    <location>
        <begin position="1"/>
        <end position="88"/>
    </location>
</feature>
<dbReference type="SUPFAM" id="SSF47031">
    <property type="entry name" value="Second domain of FERM"/>
    <property type="match status" value="1"/>
</dbReference>
<sequence length="88" mass="9818">SKEQQPGKCEGTRTVRLTYKNRLYFSVQARGETDREKLLLMYQTNDQIINGLFPLNKDLALEMAALLSQAALPATLNQMDGPPGTQCC</sequence>
<accession>A0A2J8LL02</accession>
<dbReference type="PROSITE" id="PS50057">
    <property type="entry name" value="FERM_3"/>
    <property type="match status" value="1"/>
</dbReference>
<dbReference type="Proteomes" id="UP000236370">
    <property type="component" value="Unassembled WGS sequence"/>
</dbReference>
<dbReference type="AlphaFoldDB" id="A0A2J8LL02"/>
<dbReference type="PANTHER" id="PTHR22903">
    <property type="entry name" value="PLEKHH PROTEIN"/>
    <property type="match status" value="1"/>
</dbReference>
<dbReference type="InterPro" id="IPR000299">
    <property type="entry name" value="FERM_domain"/>
</dbReference>
<name>A0A2J8LL02_PANTR</name>
<evidence type="ECO:0000259" key="2">
    <source>
        <dbReference type="PROSITE" id="PS50057"/>
    </source>
</evidence>
<organism evidence="3 4">
    <name type="scientific">Pan troglodytes</name>
    <name type="common">Chimpanzee</name>
    <dbReference type="NCBI Taxonomy" id="9598"/>
    <lineage>
        <taxon>Eukaryota</taxon>
        <taxon>Metazoa</taxon>
        <taxon>Chordata</taxon>
        <taxon>Craniata</taxon>
        <taxon>Vertebrata</taxon>
        <taxon>Euteleostomi</taxon>
        <taxon>Mammalia</taxon>
        <taxon>Eutheria</taxon>
        <taxon>Euarchontoglires</taxon>
        <taxon>Primates</taxon>
        <taxon>Haplorrhini</taxon>
        <taxon>Catarrhini</taxon>
        <taxon>Hominidae</taxon>
        <taxon>Pan</taxon>
    </lineage>
</organism>
<dbReference type="InterPro" id="IPR014352">
    <property type="entry name" value="FERM/acyl-CoA-bd_prot_sf"/>
</dbReference>
<dbReference type="EMBL" id="NBAG03000286">
    <property type="protein sequence ID" value="PNI47953.1"/>
    <property type="molecule type" value="Genomic_DNA"/>
</dbReference>
<keyword evidence="1" id="KW-0677">Repeat</keyword>
<gene>
    <name evidence="3" type="ORF">CK820_G0027986</name>
</gene>